<dbReference type="GeneID" id="66127111"/>
<gene>
    <name evidence="2" type="ORF">KL928_003060</name>
</gene>
<protein>
    <submittedName>
        <fullName evidence="2">Uncharacterized protein</fullName>
    </submittedName>
</protein>
<evidence type="ECO:0000313" key="2">
    <source>
        <dbReference type="EMBL" id="KAG7818059.1"/>
    </source>
</evidence>
<accession>A0AAN6DFV6</accession>
<organism evidence="2 3">
    <name type="scientific">Pichia angusta</name>
    <name type="common">Yeast</name>
    <name type="synonym">Hansenula polymorpha</name>
    <dbReference type="NCBI Taxonomy" id="870730"/>
    <lineage>
        <taxon>Eukaryota</taxon>
        <taxon>Fungi</taxon>
        <taxon>Dikarya</taxon>
        <taxon>Ascomycota</taxon>
        <taxon>Saccharomycotina</taxon>
        <taxon>Pichiomycetes</taxon>
        <taxon>Pichiales</taxon>
        <taxon>Pichiaceae</taxon>
        <taxon>Ogataea</taxon>
    </lineage>
</organism>
<dbReference type="AlphaFoldDB" id="A0AAN6DFV6"/>
<feature type="coiled-coil region" evidence="1">
    <location>
        <begin position="69"/>
        <end position="230"/>
    </location>
</feature>
<keyword evidence="1" id="KW-0175">Coiled coil</keyword>
<reference evidence="2" key="1">
    <citation type="journal article" date="2021" name="G3 (Bethesda)">
        <title>Genomic diversity, chromosomal rearrangements, and interspecies hybridization in the ogataea polymorpha species complex.</title>
        <authorList>
            <person name="Hanson S.J."/>
            <person name="Cinneide E.O."/>
            <person name="Salzberg L.I."/>
            <person name="Wolfe K.H."/>
            <person name="McGowan J."/>
            <person name="Fitzpatrick D.A."/>
            <person name="Matlin K."/>
        </authorList>
    </citation>
    <scope>NUCLEOTIDE SEQUENCE</scope>
    <source>
        <strain evidence="2">61-244</strain>
    </source>
</reference>
<dbReference type="RefSeq" id="XP_043059313.1">
    <property type="nucleotide sequence ID" value="XM_043203606.1"/>
</dbReference>
<evidence type="ECO:0000256" key="1">
    <source>
        <dbReference type="SAM" id="Coils"/>
    </source>
</evidence>
<dbReference type="EMBL" id="JAHLUX010000006">
    <property type="protein sequence ID" value="KAG7818059.1"/>
    <property type="molecule type" value="Genomic_DNA"/>
</dbReference>
<evidence type="ECO:0000313" key="3">
    <source>
        <dbReference type="Proteomes" id="UP001196530"/>
    </source>
</evidence>
<dbReference type="Proteomes" id="UP001196530">
    <property type="component" value="Unassembled WGS sequence"/>
</dbReference>
<name>A0AAN6DFV6_PICAN</name>
<comment type="caution">
    <text evidence="2">The sequence shown here is derived from an EMBL/GenBank/DDBJ whole genome shotgun (WGS) entry which is preliminary data.</text>
</comment>
<proteinExistence type="predicted"/>
<sequence length="624" mass="72772">MESSDYENISMSIYSQMEDGASQENKSPLKDLGNILDNSHAEGSKYGNTINANDYKRLERLYGDSVIRINDLIRHLERAESELMDKEKQLDLHLRKLHELSMENKTITNELKQEREIHDKEYQNWTETREKLEKKIDHLSQTLHNLLQNNKSLEQIQTDSISLHVDDLSRCKHEVDRLTKKIIILEKENQLEAHSKVLIIEELEMLKVRFHELEERYEKLKDEYAELLAELSMDSTSDIRSNEASDVITEDLKVTLADELHDLGMKPLVGSRKSSQRQTSFNILLNNIERDSIERKHSQELTKMSFQIKSLELQNEKLHSYIGFLLQHIPREEVDGVAIYKDQLDYEYSDEINIMNAKRTLRKVIRSASALPIRPQTYNTTSLDFDNFEGPFGRRNSLSEMLERKNRLSYNTNTSLSDQDNIFDSSHQAEDVEYVELGDSDFTISEEDFEEEGLDNNESLNVSFTVDLTPSLNIKKRKKSKLFKRTPRKQIEKLTIFGSPSSGDSSSTLLGRQSIKSLRNYASSLELIGEDEKEDEHKETYNNFWYDNARCEDDEFAKIEVTAEELNMFRIQFRKFICPKHFIIQCCCDENSLSRPEVIRRLFCSLGWPTTKQNLPETEVFGID</sequence>